<feature type="region of interest" description="Disordered" evidence="4">
    <location>
        <begin position="411"/>
        <end position="430"/>
    </location>
</feature>
<evidence type="ECO:0000256" key="5">
    <source>
        <dbReference type="SAM" id="Phobius"/>
    </source>
</evidence>
<evidence type="ECO:0000256" key="1">
    <source>
        <dbReference type="ARBA" id="ARBA00022690"/>
    </source>
</evidence>
<keyword evidence="5" id="KW-0812">Transmembrane</keyword>
<gene>
    <name evidence="8" type="primary">LOC108628710</name>
</gene>
<dbReference type="InterPro" id="IPR042185">
    <property type="entry name" value="Serpin_sf_2"/>
</dbReference>
<feature type="compositionally biased region" description="Basic and acidic residues" evidence="4">
    <location>
        <begin position="828"/>
        <end position="838"/>
    </location>
</feature>
<keyword evidence="1" id="KW-0646">Protease inhibitor</keyword>
<dbReference type="SMART" id="SM00093">
    <property type="entry name" value="SERPIN"/>
    <property type="match status" value="1"/>
</dbReference>
<evidence type="ECO:0000256" key="3">
    <source>
        <dbReference type="RuleBase" id="RU000411"/>
    </source>
</evidence>
<organism evidence="7 8">
    <name type="scientific">Ceratina calcarata</name>
    <dbReference type="NCBI Taxonomy" id="156304"/>
    <lineage>
        <taxon>Eukaryota</taxon>
        <taxon>Metazoa</taxon>
        <taxon>Ecdysozoa</taxon>
        <taxon>Arthropoda</taxon>
        <taxon>Hexapoda</taxon>
        <taxon>Insecta</taxon>
        <taxon>Pterygota</taxon>
        <taxon>Neoptera</taxon>
        <taxon>Endopterygota</taxon>
        <taxon>Hymenoptera</taxon>
        <taxon>Apocrita</taxon>
        <taxon>Aculeata</taxon>
        <taxon>Apoidea</taxon>
        <taxon>Anthophila</taxon>
        <taxon>Apidae</taxon>
        <taxon>Ceratina</taxon>
        <taxon>Zadontomerus</taxon>
    </lineage>
</organism>
<feature type="compositionally biased region" description="Polar residues" evidence="4">
    <location>
        <begin position="717"/>
        <end position="728"/>
    </location>
</feature>
<name>A0AAJ7J7V6_9HYME</name>
<keyword evidence="5" id="KW-0472">Membrane</keyword>
<sequence length="1573" mass="170523">MGVTNKEPKGRSPKRKRALVFGSFDLFSGTRVYTLLHVSFISNSDASLNAATISFAPFICTSCDRRFQIGIRETRRNINAGMSLKHFRAAFTALVLWTWLVFSVTGWPTAAVGPSPTTRRRHESSAIASILETGDAKRDKSPPSSPTRPVRLNLHRLPPSPANLLKPDGFQFYTYNEKGEMITKQMTMQEIQTLIAGGGPDHSNGEVQEPQKAEDILSGGKKVMDVVEKVQNVLKSAMDKPLSSLTAASQPMIPEKANVEWSNILPAILAGDKYGNKVEEATPDPLSVSVAIQNSDSSKLDVNETDEPEAVTKYYAEQNATSSTIRVSETASTTEKLMIPVSVITTERTVEQTTKQHTVQNTVFNRTTRPDEYPNRENGSVSEDNGSPAAVAGEIKWTTIDAILPTSSVSMTSNNDSVTNKNETSDTEVEVNPTISTTIDDVKTPVKTQTPSIALEVETSVTSEPFATHSSTTTATTAFTGANKHNASSIVSDAITNLSEEPLMKPLSTELINSLSSVINQVSEKVSTVSLPSDDEQIRFQTVAHGETEDRHNDVSDVTPAATTGTAASSTIHRETDDTKNVTSTASTIEEKVVSSTSAIESSEEEKMPTTPVAILSSDATNQNHSTFLFNETKTPISNVTNFNYSSPIAIIESMLETASTEANLPATESLVLPNNLEKFSASTLASSLIAGLDLSSLNKTQTTQVPEQLNSTKIVTNSSLITNNENNTRQEDPAIKTELPSKEDNKPSQKEVEKMNATDVRNASVAPTTSSTESYHEQDQVSIVSESTLGTSNATLLSNNITVTEPTLFEITLTNESAVSKPSSTSEKSEEATELRTVEQNVSSNANKSVNNSSLSSSPLQKVEESILRIDSETNPTPGETRNASRIASKDESTTTERIEESTYRTTTDGNVSLTTASVEKSNATKEAQEQRPQVVDNSSTTATNLNETKSGHEGIVSTIAATITEVTKPPKVTSSENEEIKYSMNATTPALNSITKESKEGNETQSVTTATNTVNESENKTKDSSLEYQSHIGANASMEISTTSEMFRNNETIAGAEISSVPPTDDSNGTDISNHGWQQISLKQTTTSSPSMSTQTASTTTSTVPQTEQAEESTVSLAASQSIGGLDTSTRNASTDIVNFARLCNEIAIRFWISANKGLSMGRSLVVSPFGMTSLLAMIFLGARGSTSEQMNELLGLDNVATFNPHLIFQNVTDTVSLSRNQGVANAAFVRELFADKAKVRKLLPFYKEQAQQFYEGLVAEVNFATISDLARRRTNLLIRKQTGGRIKDFVKSNAVPLRSPLAAISANVFQTDCNTSLTSVAGRDGELYFAVSSSAHRLRKLVPVPATVWRSNVLAGYEPSLDATAIAVGGVEKIVSTIFILPGQQGHAAPGDTLDRLEQRLVKAAFRDGAWDKLLKVLIPRTGLELQIPKFSHRSVINATAALKRMGLDQLFSSQADFKGINGIGNRLFLSDVLQMNLFSTCGDEYVANGRHHVEIYPASPALRNSRDDEKLRFDDSISRSIEEASALARNLDKSEDRPRLKLDQPFLYFVRHNPTGFILHMGRFNPRLM</sequence>
<feature type="region of interest" description="Disordered" evidence="4">
    <location>
        <begin position="998"/>
        <end position="1026"/>
    </location>
</feature>
<feature type="compositionally biased region" description="Polar residues" evidence="4">
    <location>
        <begin position="760"/>
        <end position="774"/>
    </location>
</feature>
<dbReference type="PANTHER" id="PTHR11461:SF372">
    <property type="entry name" value="ACCESSORY GLAND PROTEIN ACP76A-RELATED"/>
    <property type="match status" value="1"/>
</dbReference>
<proteinExistence type="inferred from homology"/>
<dbReference type="Gene3D" id="3.30.497.10">
    <property type="entry name" value="Antithrombin, subunit I, domain 2"/>
    <property type="match status" value="1"/>
</dbReference>
<reference evidence="8" key="1">
    <citation type="submission" date="2025-08" db="UniProtKB">
        <authorList>
            <consortium name="RefSeq"/>
        </authorList>
    </citation>
    <scope>IDENTIFICATION</scope>
    <source>
        <tissue evidence="8">Whole body</tissue>
    </source>
</reference>
<feature type="compositionally biased region" description="Polar residues" evidence="4">
    <location>
        <begin position="411"/>
        <end position="422"/>
    </location>
</feature>
<dbReference type="Pfam" id="PF00079">
    <property type="entry name" value="Serpin"/>
    <property type="match status" value="1"/>
</dbReference>
<evidence type="ECO:0000256" key="2">
    <source>
        <dbReference type="ARBA" id="ARBA00022900"/>
    </source>
</evidence>
<feature type="region of interest" description="Disordered" evidence="4">
    <location>
        <begin position="1057"/>
        <end position="1076"/>
    </location>
</feature>
<dbReference type="CDD" id="cd00172">
    <property type="entry name" value="serpin"/>
    <property type="match status" value="1"/>
</dbReference>
<dbReference type="PROSITE" id="PS00284">
    <property type="entry name" value="SERPIN"/>
    <property type="match status" value="1"/>
</dbReference>
<dbReference type="InterPro" id="IPR042178">
    <property type="entry name" value="Serpin_sf_1"/>
</dbReference>
<dbReference type="GO" id="GO:0005615">
    <property type="term" value="C:extracellular space"/>
    <property type="evidence" value="ECO:0007669"/>
    <property type="project" value="InterPro"/>
</dbReference>
<feature type="region of interest" description="Disordered" evidence="4">
    <location>
        <begin position="717"/>
        <end position="781"/>
    </location>
</feature>
<dbReference type="GeneID" id="108628710"/>
<feature type="compositionally biased region" description="Basic and acidic residues" evidence="4">
    <location>
        <begin position="729"/>
        <end position="757"/>
    </location>
</feature>
<accession>A0AAJ7J7V6</accession>
<keyword evidence="2" id="KW-0722">Serine protease inhibitor</keyword>
<dbReference type="RefSeq" id="XP_017886294.2">
    <property type="nucleotide sequence ID" value="XM_018030805.2"/>
</dbReference>
<feature type="compositionally biased region" description="Polar residues" evidence="4">
    <location>
        <begin position="937"/>
        <end position="950"/>
    </location>
</feature>
<feature type="compositionally biased region" description="Low complexity" evidence="4">
    <location>
        <begin position="1086"/>
        <end position="1109"/>
    </location>
</feature>
<feature type="compositionally biased region" description="Polar residues" evidence="4">
    <location>
        <begin position="1063"/>
        <end position="1076"/>
    </location>
</feature>
<comment type="similarity">
    <text evidence="3">Belongs to the serpin family.</text>
</comment>
<feature type="region of interest" description="Disordered" evidence="4">
    <location>
        <begin position="818"/>
        <end position="954"/>
    </location>
</feature>
<feature type="domain" description="Serpin" evidence="6">
    <location>
        <begin position="1153"/>
        <end position="1570"/>
    </location>
</feature>
<feature type="region of interest" description="Disordered" evidence="4">
    <location>
        <begin position="1085"/>
        <end position="1118"/>
    </location>
</feature>
<feature type="transmembrane region" description="Helical" evidence="5">
    <location>
        <begin position="87"/>
        <end position="107"/>
    </location>
</feature>
<feature type="region of interest" description="Disordered" evidence="4">
    <location>
        <begin position="131"/>
        <end position="158"/>
    </location>
</feature>
<feature type="compositionally biased region" description="Basic and acidic residues" evidence="4">
    <location>
        <begin position="889"/>
        <end position="904"/>
    </location>
</feature>
<feature type="compositionally biased region" description="Basic and acidic residues" evidence="4">
    <location>
        <begin position="863"/>
        <end position="873"/>
    </location>
</feature>
<feature type="compositionally biased region" description="Polar residues" evidence="4">
    <location>
        <begin position="874"/>
        <end position="887"/>
    </location>
</feature>
<feature type="compositionally biased region" description="Polar residues" evidence="4">
    <location>
        <begin position="1005"/>
        <end position="1018"/>
    </location>
</feature>
<evidence type="ECO:0000313" key="8">
    <source>
        <dbReference type="RefSeq" id="XP_017886294.2"/>
    </source>
</evidence>
<dbReference type="PANTHER" id="PTHR11461">
    <property type="entry name" value="SERINE PROTEASE INHIBITOR, SERPIN"/>
    <property type="match status" value="1"/>
</dbReference>
<feature type="compositionally biased region" description="Basic and acidic residues" evidence="4">
    <location>
        <begin position="546"/>
        <end position="555"/>
    </location>
</feature>
<dbReference type="InterPro" id="IPR000215">
    <property type="entry name" value="Serpin_fam"/>
</dbReference>
<feature type="compositionally biased region" description="Low complexity" evidence="4">
    <location>
        <begin position="842"/>
        <end position="859"/>
    </location>
</feature>
<keyword evidence="7" id="KW-1185">Reference proteome</keyword>
<feature type="region of interest" description="Disordered" evidence="4">
    <location>
        <begin position="367"/>
        <end position="387"/>
    </location>
</feature>
<protein>
    <submittedName>
        <fullName evidence="8">Uncharacterized threonine-rich GPI-anchored glycoprotein PJ4664.02 isoform X1</fullName>
    </submittedName>
</protein>
<dbReference type="InterPro" id="IPR036186">
    <property type="entry name" value="Serpin_sf"/>
</dbReference>
<dbReference type="GO" id="GO:0004867">
    <property type="term" value="F:serine-type endopeptidase inhibitor activity"/>
    <property type="evidence" value="ECO:0007669"/>
    <property type="project" value="UniProtKB-KW"/>
</dbReference>
<dbReference type="KEGG" id="ccal:108628710"/>
<feature type="compositionally biased region" description="Low complexity" evidence="4">
    <location>
        <begin position="561"/>
        <end position="571"/>
    </location>
</feature>
<evidence type="ECO:0000313" key="7">
    <source>
        <dbReference type="Proteomes" id="UP000694925"/>
    </source>
</evidence>
<evidence type="ECO:0000256" key="4">
    <source>
        <dbReference type="SAM" id="MobiDB-lite"/>
    </source>
</evidence>
<dbReference type="InterPro" id="IPR023795">
    <property type="entry name" value="Serpin_CS"/>
</dbReference>
<feature type="compositionally biased region" description="Polar residues" evidence="4">
    <location>
        <begin position="910"/>
        <end position="923"/>
    </location>
</feature>
<keyword evidence="5" id="KW-1133">Transmembrane helix</keyword>
<evidence type="ECO:0000259" key="6">
    <source>
        <dbReference type="SMART" id="SM00093"/>
    </source>
</evidence>
<dbReference type="Proteomes" id="UP000694925">
    <property type="component" value="Unplaced"/>
</dbReference>
<dbReference type="InterPro" id="IPR023796">
    <property type="entry name" value="Serpin_dom"/>
</dbReference>
<feature type="region of interest" description="Disordered" evidence="4">
    <location>
        <begin position="546"/>
        <end position="586"/>
    </location>
</feature>
<dbReference type="SUPFAM" id="SSF56574">
    <property type="entry name" value="Serpins"/>
    <property type="match status" value="1"/>
</dbReference>
<feature type="compositionally biased region" description="Low complexity" evidence="4">
    <location>
        <begin position="818"/>
        <end position="827"/>
    </location>
</feature>
<dbReference type="Gene3D" id="2.30.39.10">
    <property type="entry name" value="Alpha-1-antitrypsin, domain 1"/>
    <property type="match status" value="1"/>
</dbReference>